<dbReference type="InterPro" id="IPR010144">
    <property type="entry name" value="CRISPR-assoc_prot_Csd1-typ"/>
</dbReference>
<sequence>MILQNLAEYYENLVLQEKVSKSGWCQAKVSHAIELNEDGTIKAIISKKKEEERGKKKIWVPVLLNVPEMVTRSSGVSSNFLCDNAKYFLGIDGDGIQKRTIECFESAKERHLMLLEEANGKMARAICLFFKNWKPECADENLSVKEHWDELNEGGNLIFCMKAIYAQDEKEIQDIWEEYLKKQKQGKQGICLVTGQRAEIARIHRGIKGVPGAQSSGAALVSFNAPAFESYGKEQSYNAMVGKYAEFAYTTALNYLLNQSEYKFALGDSMIVFWAESGQEEYQDSFLSWLNPKVDNQEEMNKVFGNLKKGVWVDLEDIQLDPEQRFYILCLAPNAARLSVRFYYQNSFGNIIKNIAKHYQRMEIVRPSWEDMRYLGIKQMLNETVNQKSKDKTPIPNMASMVLSAILSDTKYPASLYTDTLIRIRAEQGKVTCGRAAIIKAFLIQNYKWKEGDEYMGLNEGCEESAYVLGRLFAVLETIQKDANSGINTTIRDRYFNSACATPASVFPTLIKLKNSHIKKLERESGGTKIYYEKMLTELMGKIEKFPRRLSLEEQGKFMLGYYHQVQKKYEKKEEK</sequence>
<evidence type="ECO:0000313" key="1">
    <source>
        <dbReference type="EMBL" id="MBC8627063.1"/>
    </source>
</evidence>
<keyword evidence="2" id="KW-1185">Reference proteome</keyword>
<dbReference type="RefSeq" id="WP_187557992.1">
    <property type="nucleotide sequence ID" value="NZ_JACRTP010000001.1"/>
</dbReference>
<dbReference type="NCBIfam" id="TIGR01863">
    <property type="entry name" value="cas_Csd1"/>
    <property type="match status" value="1"/>
</dbReference>
<evidence type="ECO:0000313" key="2">
    <source>
        <dbReference type="Proteomes" id="UP000661649"/>
    </source>
</evidence>
<name>A0ABR7P6V6_9FIRM</name>
<dbReference type="Proteomes" id="UP000661649">
    <property type="component" value="Unassembled WGS sequence"/>
</dbReference>
<dbReference type="CDD" id="cd09757">
    <property type="entry name" value="Cas8c_I-C"/>
    <property type="match status" value="1"/>
</dbReference>
<proteinExistence type="predicted"/>
<protein>
    <submittedName>
        <fullName evidence="1">Type I-C CRISPR-associated protein Cas8c/Csd1</fullName>
    </submittedName>
</protein>
<gene>
    <name evidence="1" type="primary">cas8c</name>
    <name evidence="1" type="ORF">H8712_00225</name>
</gene>
<organism evidence="1 2">
    <name type="scientific">Blautia stercoris</name>
    <dbReference type="NCBI Taxonomy" id="871664"/>
    <lineage>
        <taxon>Bacteria</taxon>
        <taxon>Bacillati</taxon>
        <taxon>Bacillota</taxon>
        <taxon>Clostridia</taxon>
        <taxon>Lachnospirales</taxon>
        <taxon>Lachnospiraceae</taxon>
        <taxon>Blautia</taxon>
    </lineage>
</organism>
<accession>A0ABR7P6V6</accession>
<reference evidence="1 2" key="1">
    <citation type="submission" date="2020-08" db="EMBL/GenBank/DDBJ databases">
        <title>Genome public.</title>
        <authorList>
            <person name="Liu C."/>
            <person name="Sun Q."/>
        </authorList>
    </citation>
    <scope>NUCLEOTIDE SEQUENCE [LARGE SCALE GENOMIC DNA]</scope>
    <source>
        <strain evidence="1 2">3_YM_SP_D4_24.mj</strain>
    </source>
</reference>
<dbReference type="EMBL" id="JACRTP010000001">
    <property type="protein sequence ID" value="MBC8627063.1"/>
    <property type="molecule type" value="Genomic_DNA"/>
</dbReference>
<dbReference type="Pfam" id="PF09709">
    <property type="entry name" value="Cas_Csd1"/>
    <property type="match status" value="1"/>
</dbReference>
<comment type="caution">
    <text evidence="1">The sequence shown here is derived from an EMBL/GenBank/DDBJ whole genome shotgun (WGS) entry which is preliminary data.</text>
</comment>